<dbReference type="NCBIfam" id="TIGR00305">
    <property type="entry name" value="putative toxin-antitoxin system toxin component, PIN family"/>
    <property type="match status" value="1"/>
</dbReference>
<name>A0ABV9GZC0_9BURK</name>
<accession>A0ABV9GZC0</accession>
<protein>
    <submittedName>
        <fullName evidence="2">Toxin-antitoxin system toxin component, PIN family</fullName>
    </submittedName>
</protein>
<dbReference type="Pfam" id="PF13470">
    <property type="entry name" value="PIN_3"/>
    <property type="match status" value="1"/>
</dbReference>
<dbReference type="Proteomes" id="UP001595967">
    <property type="component" value="Unassembled WGS sequence"/>
</dbReference>
<keyword evidence="3" id="KW-1185">Reference proteome</keyword>
<comment type="caution">
    <text evidence="2">The sequence shown here is derived from an EMBL/GenBank/DDBJ whole genome shotgun (WGS) entry which is preliminary data.</text>
</comment>
<evidence type="ECO:0000313" key="3">
    <source>
        <dbReference type="Proteomes" id="UP001595967"/>
    </source>
</evidence>
<sequence length="163" mass="18207">MKILLRWPQCNAGYTGPRPRPVVLDTNVVLDLLVFDDPLVQPIRHLLEQGQLRWIADEAQRIELGRVLTYSKVAPRVAFYEKTVEGVLAAFDAGTQMVPTAPKVRFTCTDPDDQHFLDLAAQHRALLISKDKAVLKQRKRLDTWFGATIGNMLVLETASAGAS</sequence>
<dbReference type="RefSeq" id="WP_377728073.1">
    <property type="nucleotide sequence ID" value="NZ_JBHSEW010000019.1"/>
</dbReference>
<gene>
    <name evidence="2" type="ORF">ACFO3A_15060</name>
</gene>
<dbReference type="EMBL" id="JBHSEW010000019">
    <property type="protein sequence ID" value="MFC4623516.1"/>
    <property type="molecule type" value="Genomic_DNA"/>
</dbReference>
<dbReference type="PANTHER" id="PTHR34610:SF3">
    <property type="entry name" value="SSL7007 PROTEIN"/>
    <property type="match status" value="1"/>
</dbReference>
<evidence type="ECO:0000313" key="2">
    <source>
        <dbReference type="EMBL" id="MFC4623516.1"/>
    </source>
</evidence>
<dbReference type="InterPro" id="IPR002850">
    <property type="entry name" value="PIN_toxin-like"/>
</dbReference>
<feature type="domain" description="PIN" evidence="1">
    <location>
        <begin position="22"/>
        <end position="132"/>
    </location>
</feature>
<reference evidence="3" key="1">
    <citation type="journal article" date="2019" name="Int. J. Syst. Evol. Microbiol.">
        <title>The Global Catalogue of Microorganisms (GCM) 10K type strain sequencing project: providing services to taxonomists for standard genome sequencing and annotation.</title>
        <authorList>
            <consortium name="The Broad Institute Genomics Platform"/>
            <consortium name="The Broad Institute Genome Sequencing Center for Infectious Disease"/>
            <person name="Wu L."/>
            <person name="Ma J."/>
        </authorList>
    </citation>
    <scope>NUCLEOTIDE SEQUENCE [LARGE SCALE GENOMIC DNA]</scope>
    <source>
        <strain evidence="3">JCM 11650</strain>
    </source>
</reference>
<evidence type="ECO:0000259" key="1">
    <source>
        <dbReference type="Pfam" id="PF13470"/>
    </source>
</evidence>
<organism evidence="2 3">
    <name type="scientific">Comamonas nitrativorans</name>
    <dbReference type="NCBI Taxonomy" id="108437"/>
    <lineage>
        <taxon>Bacteria</taxon>
        <taxon>Pseudomonadati</taxon>
        <taxon>Pseudomonadota</taxon>
        <taxon>Betaproteobacteria</taxon>
        <taxon>Burkholderiales</taxon>
        <taxon>Comamonadaceae</taxon>
        <taxon>Comamonas</taxon>
    </lineage>
</organism>
<dbReference type="PANTHER" id="PTHR34610">
    <property type="entry name" value="SSL7007 PROTEIN"/>
    <property type="match status" value="1"/>
</dbReference>
<dbReference type="SUPFAM" id="SSF88723">
    <property type="entry name" value="PIN domain-like"/>
    <property type="match status" value="1"/>
</dbReference>
<dbReference type="InterPro" id="IPR029060">
    <property type="entry name" value="PIN-like_dom_sf"/>
</dbReference>
<dbReference type="InterPro" id="IPR002716">
    <property type="entry name" value="PIN_dom"/>
</dbReference>
<proteinExistence type="predicted"/>